<evidence type="ECO:0000256" key="2">
    <source>
        <dbReference type="ARBA" id="ARBA00022670"/>
    </source>
</evidence>
<dbReference type="InterPro" id="IPR001577">
    <property type="entry name" value="Peptidase_M8"/>
</dbReference>
<dbReference type="GO" id="GO:0008237">
    <property type="term" value="F:metallopeptidase activity"/>
    <property type="evidence" value="ECO:0007669"/>
    <property type="project" value="UniProtKB-KW"/>
</dbReference>
<evidence type="ECO:0000256" key="5">
    <source>
        <dbReference type="ARBA" id="ARBA00022833"/>
    </source>
</evidence>
<evidence type="ECO:0008006" key="10">
    <source>
        <dbReference type="Google" id="ProtNLM"/>
    </source>
</evidence>
<keyword evidence="6 7" id="KW-0482">Metalloprotease</keyword>
<sequence length="323" mass="35852">MEDKERFNIDLSLELHSTSDEAVYRDAYIEARNKWMEVITGDLPSYPLNSIPNVADWRGDCTNPLPSSIDDLHICVREGYIAIDLLGAAGPLWTRTDPITKKVTTVTGDMELNIYHIKEMINSGKIKEVILHEMGHILGLGSLWEKKFNDLLDENNDYRVGTKAAGVWSKDWGCVGTPPIEKVGGDGTAFTHWDEECLRDELMTGYGDDRSISKLTIGSLEDNGYKFNYDAADDFDGSDTSCCTTGAGAALSTQNKPTLSDTGREYAVAYGQEILRKHELPVDVALLQAEYDTGLTYVGDKIVVVLVIEYGIIFEVFVTNNDE</sequence>
<accession>A0ABD3QGM2</accession>
<evidence type="ECO:0000256" key="4">
    <source>
        <dbReference type="ARBA" id="ARBA00022801"/>
    </source>
</evidence>
<keyword evidence="9" id="KW-1185">Reference proteome</keyword>
<keyword evidence="4" id="KW-0378">Hydrolase</keyword>
<evidence type="ECO:0000256" key="1">
    <source>
        <dbReference type="ARBA" id="ARBA00005860"/>
    </source>
</evidence>
<keyword evidence="3 7" id="KW-0479">Metal-binding</keyword>
<feature type="binding site" evidence="7">
    <location>
        <position position="192"/>
    </location>
    <ligand>
        <name>Zn(2+)</name>
        <dbReference type="ChEBI" id="CHEBI:29105"/>
        <note>catalytic</note>
    </ligand>
</feature>
<protein>
    <recommendedName>
        <fullName evidence="10">Peptidase M10 metallopeptidase domain-containing protein</fullName>
    </recommendedName>
</protein>
<keyword evidence="5 7" id="KW-0862">Zinc</keyword>
<evidence type="ECO:0000256" key="3">
    <source>
        <dbReference type="ARBA" id="ARBA00022723"/>
    </source>
</evidence>
<comment type="caution">
    <text evidence="8">The sequence shown here is derived from an EMBL/GenBank/DDBJ whole genome shotgun (WGS) entry which is preliminary data.</text>
</comment>
<dbReference type="Gene3D" id="3.90.132.10">
    <property type="entry name" value="Leishmanolysin , domain 2"/>
    <property type="match status" value="1"/>
</dbReference>
<organism evidence="8 9">
    <name type="scientific">Stephanodiscus triporus</name>
    <dbReference type="NCBI Taxonomy" id="2934178"/>
    <lineage>
        <taxon>Eukaryota</taxon>
        <taxon>Sar</taxon>
        <taxon>Stramenopiles</taxon>
        <taxon>Ochrophyta</taxon>
        <taxon>Bacillariophyta</taxon>
        <taxon>Coscinodiscophyceae</taxon>
        <taxon>Thalassiosirophycidae</taxon>
        <taxon>Stephanodiscales</taxon>
        <taxon>Stephanodiscaceae</taxon>
        <taxon>Stephanodiscus</taxon>
    </lineage>
</organism>
<evidence type="ECO:0000256" key="7">
    <source>
        <dbReference type="PIRSR" id="PIRSR601577-2"/>
    </source>
</evidence>
<dbReference type="EMBL" id="JALLAZ020000279">
    <property type="protein sequence ID" value="KAL3798896.1"/>
    <property type="molecule type" value="Genomic_DNA"/>
</dbReference>
<evidence type="ECO:0000256" key="6">
    <source>
        <dbReference type="ARBA" id="ARBA00023049"/>
    </source>
</evidence>
<name>A0ABD3QGM2_9STRA</name>
<dbReference type="Pfam" id="PF01457">
    <property type="entry name" value="Peptidase_M8"/>
    <property type="match status" value="1"/>
</dbReference>
<evidence type="ECO:0000313" key="8">
    <source>
        <dbReference type="EMBL" id="KAL3798896.1"/>
    </source>
</evidence>
<dbReference type="GO" id="GO:0006508">
    <property type="term" value="P:proteolysis"/>
    <property type="evidence" value="ECO:0007669"/>
    <property type="project" value="UniProtKB-KW"/>
</dbReference>
<gene>
    <name evidence="8" type="ORF">ACHAW5_004136</name>
</gene>
<proteinExistence type="inferred from homology"/>
<keyword evidence="2" id="KW-0645">Protease</keyword>
<evidence type="ECO:0000313" key="9">
    <source>
        <dbReference type="Proteomes" id="UP001530315"/>
    </source>
</evidence>
<dbReference type="GO" id="GO:0046872">
    <property type="term" value="F:metal ion binding"/>
    <property type="evidence" value="ECO:0007669"/>
    <property type="project" value="UniProtKB-KW"/>
</dbReference>
<comment type="similarity">
    <text evidence="1">Belongs to the peptidase M8 family.</text>
</comment>
<comment type="cofactor">
    <cofactor evidence="7">
        <name>Zn(2+)</name>
        <dbReference type="ChEBI" id="CHEBI:29105"/>
    </cofactor>
    <text evidence="7">Binds 1 zinc ion per subunit.</text>
</comment>
<dbReference type="AlphaFoldDB" id="A0ABD3QGM2"/>
<dbReference type="Proteomes" id="UP001530315">
    <property type="component" value="Unassembled WGS sequence"/>
</dbReference>
<dbReference type="SUPFAM" id="SSF55486">
    <property type="entry name" value="Metalloproteases ('zincins'), catalytic domain"/>
    <property type="match status" value="1"/>
</dbReference>
<reference evidence="8 9" key="1">
    <citation type="submission" date="2024-10" db="EMBL/GenBank/DDBJ databases">
        <title>Updated reference genomes for cyclostephanoid diatoms.</title>
        <authorList>
            <person name="Roberts W.R."/>
            <person name="Alverson A.J."/>
        </authorList>
    </citation>
    <scope>NUCLEOTIDE SEQUENCE [LARGE SCALE GENOMIC DNA]</scope>
    <source>
        <strain evidence="8 9">AJA276-08</strain>
    </source>
</reference>